<reference evidence="2 3" key="1">
    <citation type="submission" date="2020-04" db="EMBL/GenBank/DDBJ databases">
        <title>Perkinsus olseni comparative genomics.</title>
        <authorList>
            <person name="Bogema D.R."/>
        </authorList>
    </citation>
    <scope>NUCLEOTIDE SEQUENCE [LARGE SCALE GENOMIC DNA]</scope>
    <source>
        <strain evidence="2">ATCC PRA-31</strain>
    </source>
</reference>
<accession>A0A7J6KI48</accession>
<comment type="caution">
    <text evidence="2">The sequence shown here is derived from an EMBL/GenBank/DDBJ whole genome shotgun (WGS) entry which is preliminary data.</text>
</comment>
<evidence type="ECO:0000313" key="2">
    <source>
        <dbReference type="EMBL" id="KAF4646512.1"/>
    </source>
</evidence>
<organism evidence="2 3">
    <name type="scientific">Perkinsus olseni</name>
    <name type="common">Perkinsus atlanticus</name>
    <dbReference type="NCBI Taxonomy" id="32597"/>
    <lineage>
        <taxon>Eukaryota</taxon>
        <taxon>Sar</taxon>
        <taxon>Alveolata</taxon>
        <taxon>Perkinsozoa</taxon>
        <taxon>Perkinsea</taxon>
        <taxon>Perkinsida</taxon>
        <taxon>Perkinsidae</taxon>
        <taxon>Perkinsus</taxon>
    </lineage>
</organism>
<sequence length="103" mass="11332">SVCDSAQERCRNCCDYNEAQARAGRPHRRETNHQATSPGCPSVEAHCRRMAARTNYGPAPEFPKQFSPTTYSYHGNKEGTAILLKNGLSGTTLVAARDFCIVK</sequence>
<feature type="non-terminal residue" evidence="2">
    <location>
        <position position="1"/>
    </location>
</feature>
<evidence type="ECO:0000256" key="1">
    <source>
        <dbReference type="SAM" id="MobiDB-lite"/>
    </source>
</evidence>
<feature type="region of interest" description="Disordered" evidence="1">
    <location>
        <begin position="21"/>
        <end position="41"/>
    </location>
</feature>
<name>A0A7J6KI48_PEROL</name>
<dbReference type="Proteomes" id="UP000572268">
    <property type="component" value="Unassembled WGS sequence"/>
</dbReference>
<dbReference type="EMBL" id="JABANN010003351">
    <property type="protein sequence ID" value="KAF4646512.1"/>
    <property type="molecule type" value="Genomic_DNA"/>
</dbReference>
<dbReference type="AlphaFoldDB" id="A0A7J6KI48"/>
<gene>
    <name evidence="2" type="ORF">FOL46_005526</name>
</gene>
<feature type="non-terminal residue" evidence="2">
    <location>
        <position position="103"/>
    </location>
</feature>
<evidence type="ECO:0000313" key="3">
    <source>
        <dbReference type="Proteomes" id="UP000572268"/>
    </source>
</evidence>
<proteinExistence type="predicted"/>
<protein>
    <submittedName>
        <fullName evidence="2">Uncharacterized protein</fullName>
    </submittedName>
</protein>